<proteinExistence type="predicted"/>
<reference evidence="2" key="1">
    <citation type="submission" date="2017-10" db="EMBL/GenBank/DDBJ databases">
        <authorList>
            <person name="Kravchenko I.K."/>
            <person name="Grouzdev D.S."/>
        </authorList>
    </citation>
    <scope>NUCLEOTIDE SEQUENCE [LARGE SCALE GENOMIC DNA]</scope>
    <source>
        <strain evidence="2">B2</strain>
    </source>
</reference>
<evidence type="ECO:0008006" key="3">
    <source>
        <dbReference type="Google" id="ProtNLM"/>
    </source>
</evidence>
<evidence type="ECO:0000313" key="2">
    <source>
        <dbReference type="Proteomes" id="UP000225379"/>
    </source>
</evidence>
<organism evidence="1 2">
    <name type="scientific">Azospirillum palustre</name>
    <dbReference type="NCBI Taxonomy" id="2044885"/>
    <lineage>
        <taxon>Bacteria</taxon>
        <taxon>Pseudomonadati</taxon>
        <taxon>Pseudomonadota</taxon>
        <taxon>Alphaproteobacteria</taxon>
        <taxon>Rhodospirillales</taxon>
        <taxon>Azospirillaceae</taxon>
        <taxon>Azospirillum</taxon>
    </lineage>
</organism>
<evidence type="ECO:0000313" key="1">
    <source>
        <dbReference type="EMBL" id="PGH56811.1"/>
    </source>
</evidence>
<dbReference type="Proteomes" id="UP000225379">
    <property type="component" value="Unassembled WGS sequence"/>
</dbReference>
<gene>
    <name evidence="1" type="ORF">CRT60_16335</name>
</gene>
<accession>A0A2B8BFW2</accession>
<dbReference type="AlphaFoldDB" id="A0A2B8BFW2"/>
<dbReference type="OrthoDB" id="7306311at2"/>
<keyword evidence="2" id="KW-1185">Reference proteome</keyword>
<protein>
    <recommendedName>
        <fullName evidence="3">Glycine zipper 2TM domain-containing protein</fullName>
    </recommendedName>
</protein>
<name>A0A2B8BFW2_9PROT</name>
<dbReference type="EMBL" id="PDKW01000041">
    <property type="protein sequence ID" value="PGH56811.1"/>
    <property type="molecule type" value="Genomic_DNA"/>
</dbReference>
<sequence>MDIRGQNTGVGGVVGGTAGGLAMSNVGQGSGNVAAILGGVLVGAAIGAMAEQAASDRVGIEYTITLANGKTITIVQEQATGDRVFNPSERVMVQATGTYQRVLPADHLPNQIARPQGIKVVD</sequence>
<comment type="caution">
    <text evidence="1">The sequence shown here is derived from an EMBL/GenBank/DDBJ whole genome shotgun (WGS) entry which is preliminary data.</text>
</comment>